<feature type="domain" description="Rhodanese" evidence="2">
    <location>
        <begin position="15"/>
        <end position="131"/>
    </location>
</feature>
<name>A0ABD5X9F6_9EURY</name>
<dbReference type="AlphaFoldDB" id="A0ABD5X9F6"/>
<evidence type="ECO:0000313" key="4">
    <source>
        <dbReference type="Proteomes" id="UP001596460"/>
    </source>
</evidence>
<dbReference type="Pfam" id="PF00581">
    <property type="entry name" value="Rhodanese"/>
    <property type="match status" value="1"/>
</dbReference>
<dbReference type="EMBL" id="JBHTAB010000001">
    <property type="protein sequence ID" value="MFC7127830.1"/>
    <property type="molecule type" value="Genomic_DNA"/>
</dbReference>
<evidence type="ECO:0000259" key="2">
    <source>
        <dbReference type="PROSITE" id="PS50206"/>
    </source>
</evidence>
<dbReference type="Proteomes" id="UP001596460">
    <property type="component" value="Unassembled WGS sequence"/>
</dbReference>
<dbReference type="InterPro" id="IPR050229">
    <property type="entry name" value="GlpE_sulfurtransferase"/>
</dbReference>
<sequence>MPSIRPDELDARLDNGDDLFVLDVRPESNYRRGAIDGSHVSVSERDYVGEVSGANGPDGSRNVPVYDDLRSGDDAPLRRRLDEIPRDRDVVVVCKMGIVAKRATSLLREEGYDAATFAGGMSGWNGYQRGSLSYRLRSLVWRLF</sequence>
<dbReference type="PROSITE" id="PS50206">
    <property type="entry name" value="RHODANESE_3"/>
    <property type="match status" value="1"/>
</dbReference>
<comment type="caution">
    <text evidence="3">The sequence shown here is derived from an EMBL/GenBank/DDBJ whole genome shotgun (WGS) entry which is preliminary data.</text>
</comment>
<dbReference type="RefSeq" id="WP_390242060.1">
    <property type="nucleotide sequence ID" value="NZ_JBHTAB010000001.1"/>
</dbReference>
<evidence type="ECO:0000313" key="3">
    <source>
        <dbReference type="EMBL" id="MFC7127830.1"/>
    </source>
</evidence>
<feature type="region of interest" description="Disordered" evidence="1">
    <location>
        <begin position="49"/>
        <end position="69"/>
    </location>
</feature>
<dbReference type="PANTHER" id="PTHR43031">
    <property type="entry name" value="FAD-DEPENDENT OXIDOREDUCTASE"/>
    <property type="match status" value="1"/>
</dbReference>
<dbReference type="PANTHER" id="PTHR43031:SF16">
    <property type="entry name" value="OXIDOREDUCTASE"/>
    <property type="match status" value="1"/>
</dbReference>
<evidence type="ECO:0000256" key="1">
    <source>
        <dbReference type="SAM" id="MobiDB-lite"/>
    </source>
</evidence>
<dbReference type="InterPro" id="IPR036873">
    <property type="entry name" value="Rhodanese-like_dom_sf"/>
</dbReference>
<keyword evidence="4" id="KW-1185">Reference proteome</keyword>
<organism evidence="3 4">
    <name type="scientific">Haloferax chudinovii</name>
    <dbReference type="NCBI Taxonomy" id="1109010"/>
    <lineage>
        <taxon>Archaea</taxon>
        <taxon>Methanobacteriati</taxon>
        <taxon>Methanobacteriota</taxon>
        <taxon>Stenosarchaea group</taxon>
        <taxon>Halobacteria</taxon>
        <taxon>Halobacteriales</taxon>
        <taxon>Haloferacaceae</taxon>
        <taxon>Haloferax</taxon>
    </lineage>
</organism>
<dbReference type="SUPFAM" id="SSF52821">
    <property type="entry name" value="Rhodanese/Cell cycle control phosphatase"/>
    <property type="match status" value="1"/>
</dbReference>
<dbReference type="InterPro" id="IPR001763">
    <property type="entry name" value="Rhodanese-like_dom"/>
</dbReference>
<protein>
    <submittedName>
        <fullName evidence="3">Rhodanese-like domain-containing protein</fullName>
    </submittedName>
</protein>
<proteinExistence type="predicted"/>
<gene>
    <name evidence="3" type="ORF">ACFQI8_00240</name>
</gene>
<reference evidence="3 4" key="1">
    <citation type="journal article" date="2019" name="Int. J. Syst. Evol. Microbiol.">
        <title>The Global Catalogue of Microorganisms (GCM) 10K type strain sequencing project: providing services to taxonomists for standard genome sequencing and annotation.</title>
        <authorList>
            <consortium name="The Broad Institute Genomics Platform"/>
            <consortium name="The Broad Institute Genome Sequencing Center for Infectious Disease"/>
            <person name="Wu L."/>
            <person name="Ma J."/>
        </authorList>
    </citation>
    <scope>NUCLEOTIDE SEQUENCE [LARGE SCALE GENOMIC DNA]</scope>
    <source>
        <strain evidence="3 4">DSM 26526</strain>
    </source>
</reference>
<dbReference type="SMART" id="SM00450">
    <property type="entry name" value="RHOD"/>
    <property type="match status" value="1"/>
</dbReference>
<dbReference type="Gene3D" id="3.40.250.10">
    <property type="entry name" value="Rhodanese-like domain"/>
    <property type="match status" value="1"/>
</dbReference>
<accession>A0ABD5X9F6</accession>